<dbReference type="EMBL" id="MN740389">
    <property type="protein sequence ID" value="QHU03938.1"/>
    <property type="molecule type" value="Genomic_DNA"/>
</dbReference>
<dbReference type="Pfam" id="PF01755">
    <property type="entry name" value="Glyco_transf_25"/>
    <property type="match status" value="1"/>
</dbReference>
<evidence type="ECO:0000313" key="2">
    <source>
        <dbReference type="EMBL" id="QHU03938.1"/>
    </source>
</evidence>
<dbReference type="InterPro" id="IPR002654">
    <property type="entry name" value="Glyco_trans_25"/>
</dbReference>
<protein>
    <recommendedName>
        <fullName evidence="1">Glycosyl transferase family 25 domain-containing protein</fullName>
    </recommendedName>
</protein>
<dbReference type="CDD" id="cd06532">
    <property type="entry name" value="Glyco_transf_25"/>
    <property type="match status" value="1"/>
</dbReference>
<sequence length="220" mass="26157">MELLKNTLYINLEHRTDRLEHVKLELAKVGIEGERVNAVKAKIGAIGCTLSHIRCLELAKQREYDQVFICEDDITFTDPKLLIKNLTKFHEEDGCMWDMIIIGGNNVPPYQRINSNCVRVFYCQTTTGYIVKKSYYDTLIKNFKESASMLMKNPTEEGKKKYALDIYWKKLQMQDFWYMITPPTVTQYENYSDIEERHTDYKHLMLDMEKEWYFAQFKQN</sequence>
<proteinExistence type="predicted"/>
<accession>A0A6C0JJH9</accession>
<organism evidence="2">
    <name type="scientific">viral metagenome</name>
    <dbReference type="NCBI Taxonomy" id="1070528"/>
    <lineage>
        <taxon>unclassified sequences</taxon>
        <taxon>metagenomes</taxon>
        <taxon>organismal metagenomes</taxon>
    </lineage>
</organism>
<dbReference type="AlphaFoldDB" id="A0A6C0JJH9"/>
<feature type="domain" description="Glycosyl transferase family 25" evidence="1">
    <location>
        <begin position="44"/>
        <end position="98"/>
    </location>
</feature>
<reference evidence="2" key="1">
    <citation type="journal article" date="2020" name="Nature">
        <title>Giant virus diversity and host interactions through global metagenomics.</title>
        <authorList>
            <person name="Schulz F."/>
            <person name="Roux S."/>
            <person name="Paez-Espino D."/>
            <person name="Jungbluth S."/>
            <person name="Walsh D.A."/>
            <person name="Denef V.J."/>
            <person name="McMahon K.D."/>
            <person name="Konstantinidis K.T."/>
            <person name="Eloe-Fadrosh E.A."/>
            <person name="Kyrpides N.C."/>
            <person name="Woyke T."/>
        </authorList>
    </citation>
    <scope>NUCLEOTIDE SEQUENCE</scope>
    <source>
        <strain evidence="2">GVMAG-M-3300027708-20</strain>
    </source>
</reference>
<evidence type="ECO:0000259" key="1">
    <source>
        <dbReference type="Pfam" id="PF01755"/>
    </source>
</evidence>
<name>A0A6C0JJH9_9ZZZZ</name>